<keyword evidence="2" id="KW-1185">Reference proteome</keyword>
<gene>
    <name evidence="1" type="ordered locus">Strop_1337</name>
</gene>
<sequence>MSGDCVLVIDLDELTDLDIRDLATLLVEQTPSWEGTPQGQWRSVLELFTLRLASSDRQIVARELFLLRDAYDVLIAAAQRDGALDERESILRRVNVLVALAESSTDDLEVDDLATAVKRMVLEDLPIALELAWAKAPFWRTSSTDEIREMRFAKNLLSPLKPIAERGLNSDDSAQVDAWLGLLPSLP</sequence>
<dbReference type="AlphaFoldDB" id="A4X4K5"/>
<dbReference type="EMBL" id="CP000667">
    <property type="protein sequence ID" value="ABP53805.1"/>
    <property type="molecule type" value="Genomic_DNA"/>
</dbReference>
<reference evidence="2" key="1">
    <citation type="journal article" date="2007" name="Proc. Natl. Acad. Sci. U.S.A.">
        <title>Genome sequencing reveals complex secondary metabolome in the marine actinomycete Salinispora tropica.</title>
        <authorList>
            <person name="Udwary D.W."/>
            <person name="Zeigler L."/>
            <person name="Asolkar R.N."/>
            <person name="Singan V."/>
            <person name="Lapidus A."/>
            <person name="Fenical W."/>
            <person name="Jensen P.R."/>
            <person name="Moore B.S."/>
        </authorList>
    </citation>
    <scope>NUCLEOTIDE SEQUENCE [LARGE SCALE GENOMIC DNA]</scope>
    <source>
        <strain evidence="2">ATCC BAA-916 / DSM 44818 / CNB-440</strain>
    </source>
</reference>
<name>A4X4K5_SALTO</name>
<evidence type="ECO:0000313" key="2">
    <source>
        <dbReference type="Proteomes" id="UP000000235"/>
    </source>
</evidence>
<organism evidence="1 2">
    <name type="scientific">Salinispora tropica (strain ATCC BAA-916 / DSM 44818 / JCM 13857 / NBRC 105044 / CNB-440)</name>
    <dbReference type="NCBI Taxonomy" id="369723"/>
    <lineage>
        <taxon>Bacteria</taxon>
        <taxon>Bacillati</taxon>
        <taxon>Actinomycetota</taxon>
        <taxon>Actinomycetes</taxon>
        <taxon>Micromonosporales</taxon>
        <taxon>Micromonosporaceae</taxon>
        <taxon>Salinispora</taxon>
    </lineage>
</organism>
<dbReference type="Proteomes" id="UP000000235">
    <property type="component" value="Chromosome"/>
</dbReference>
<evidence type="ECO:0000313" key="1">
    <source>
        <dbReference type="EMBL" id="ABP53805.1"/>
    </source>
</evidence>
<dbReference type="KEGG" id="stp:Strop_1337"/>
<accession>A4X4K5</accession>
<proteinExistence type="predicted"/>
<protein>
    <submittedName>
        <fullName evidence="1">Uncharacterized protein</fullName>
    </submittedName>
</protein>
<dbReference type="HOGENOM" id="CLU_1446694_0_0_11"/>